<evidence type="ECO:0000313" key="2">
    <source>
        <dbReference type="EMBL" id="CUV37621.1"/>
    </source>
</evidence>
<sequence>MFDGIEEETEIVVPGIWRVEAGKRAGKCRFSDFTTHKLNLSLSPWAQIAREPRTNVWRL</sequence>
<protein>
    <submittedName>
        <fullName evidence="2">Uncharacterized protein</fullName>
    </submittedName>
</protein>
<reference evidence="2" key="1">
    <citation type="submission" date="2015-10" db="EMBL/GenBank/DDBJ databases">
        <authorList>
            <person name="Gilbert D.G."/>
        </authorList>
    </citation>
    <scope>NUCLEOTIDE SEQUENCE</scope>
    <source>
        <strain evidence="2">Phyl III-seqv23</strain>
    </source>
</reference>
<proteinExistence type="predicted"/>
<dbReference type="EMBL" id="LN899825">
    <property type="protein sequence ID" value="CUV37621.1"/>
    <property type="molecule type" value="Genomic_DNA"/>
</dbReference>
<evidence type="ECO:0000313" key="4">
    <source>
        <dbReference type="EMBL" id="CUV60488.1"/>
    </source>
</evidence>
<dbReference type="EMBL" id="LN899822">
    <property type="protein sequence ID" value="CUV60488.1"/>
    <property type="molecule type" value="Genomic_DNA"/>
</dbReference>
<gene>
    <name evidence="4" type="ORF">RD1301_v1_970002</name>
    <name evidence="1" type="ORF">RUN1744_v1_1400009</name>
    <name evidence="2" type="ORF">TD1301_v1_4200002</name>
    <name evidence="3" type="ORF">TF3108_v1_1340009</name>
</gene>
<dbReference type="EMBL" id="LN899826">
    <property type="protein sequence ID" value="CUV42582.1"/>
    <property type="molecule type" value="Genomic_DNA"/>
</dbReference>
<name>A0A0S4VUH5_RALSL</name>
<evidence type="ECO:0000313" key="3">
    <source>
        <dbReference type="EMBL" id="CUV42582.1"/>
    </source>
</evidence>
<accession>A0A0S4VUH5</accession>
<dbReference type="EMBL" id="LN899823">
    <property type="protein sequence ID" value="CUV26228.1"/>
    <property type="molecule type" value="Genomic_DNA"/>
</dbReference>
<organism evidence="2">
    <name type="scientific">Ralstonia solanacearum</name>
    <name type="common">Pseudomonas solanacearum</name>
    <dbReference type="NCBI Taxonomy" id="305"/>
    <lineage>
        <taxon>Bacteria</taxon>
        <taxon>Pseudomonadati</taxon>
        <taxon>Pseudomonadota</taxon>
        <taxon>Betaproteobacteria</taxon>
        <taxon>Burkholderiales</taxon>
        <taxon>Burkholderiaceae</taxon>
        <taxon>Ralstonia</taxon>
        <taxon>Ralstonia solanacearum species complex</taxon>
    </lineage>
</organism>
<evidence type="ECO:0000313" key="1">
    <source>
        <dbReference type="EMBL" id="CUV26228.1"/>
    </source>
</evidence>
<dbReference type="AlphaFoldDB" id="A0A0S4VUH5"/>